<dbReference type="RefSeq" id="WP_089403126.1">
    <property type="nucleotide sequence ID" value="NZ_FZOH01000002.1"/>
</dbReference>
<dbReference type="Pfam" id="PF00582">
    <property type="entry name" value="Usp"/>
    <property type="match status" value="2"/>
</dbReference>
<dbReference type="Gene3D" id="3.40.50.620">
    <property type="entry name" value="HUPs"/>
    <property type="match status" value="2"/>
</dbReference>
<dbReference type="InterPro" id="IPR006016">
    <property type="entry name" value="UspA"/>
</dbReference>
<reference evidence="4" key="1">
    <citation type="submission" date="2017-06" db="EMBL/GenBank/DDBJ databases">
        <authorList>
            <person name="Varghese N."/>
            <person name="Submissions S."/>
        </authorList>
    </citation>
    <scope>NUCLEOTIDE SEQUENCE [LARGE SCALE GENOMIC DNA]</scope>
    <source>
        <strain evidence="4">DSM 45423</strain>
    </source>
</reference>
<organism evidence="3 4">
    <name type="scientific">Geodermatophilus saharensis</name>
    <dbReference type="NCBI Taxonomy" id="1137994"/>
    <lineage>
        <taxon>Bacteria</taxon>
        <taxon>Bacillati</taxon>
        <taxon>Actinomycetota</taxon>
        <taxon>Actinomycetes</taxon>
        <taxon>Geodermatophilales</taxon>
        <taxon>Geodermatophilaceae</taxon>
        <taxon>Geodermatophilus</taxon>
    </lineage>
</organism>
<evidence type="ECO:0000259" key="2">
    <source>
        <dbReference type="Pfam" id="PF00582"/>
    </source>
</evidence>
<dbReference type="InterPro" id="IPR014729">
    <property type="entry name" value="Rossmann-like_a/b/a_fold"/>
</dbReference>
<dbReference type="Proteomes" id="UP000198386">
    <property type="component" value="Unassembled WGS sequence"/>
</dbReference>
<keyword evidence="4" id="KW-1185">Reference proteome</keyword>
<dbReference type="AlphaFoldDB" id="A0A239BTJ4"/>
<proteinExistence type="inferred from homology"/>
<evidence type="ECO:0000313" key="3">
    <source>
        <dbReference type="EMBL" id="SNS10989.1"/>
    </source>
</evidence>
<dbReference type="InterPro" id="IPR006015">
    <property type="entry name" value="Universal_stress_UspA"/>
</dbReference>
<dbReference type="OrthoDB" id="3404132at2"/>
<dbReference type="PANTHER" id="PTHR46268:SF6">
    <property type="entry name" value="UNIVERSAL STRESS PROTEIN UP12"/>
    <property type="match status" value="1"/>
</dbReference>
<dbReference type="SUPFAM" id="SSF52402">
    <property type="entry name" value="Adenine nucleotide alpha hydrolases-like"/>
    <property type="match status" value="2"/>
</dbReference>
<accession>A0A239BTJ4</accession>
<dbReference type="PRINTS" id="PR01438">
    <property type="entry name" value="UNVRSLSTRESS"/>
</dbReference>
<feature type="domain" description="UspA" evidence="2">
    <location>
        <begin position="158"/>
        <end position="293"/>
    </location>
</feature>
<dbReference type="EMBL" id="FZOH01000002">
    <property type="protein sequence ID" value="SNS10989.1"/>
    <property type="molecule type" value="Genomic_DNA"/>
</dbReference>
<name>A0A239BTJ4_9ACTN</name>
<comment type="similarity">
    <text evidence="1">Belongs to the universal stress protein A family.</text>
</comment>
<sequence>MTRAARTVVVGIDGSDTAREAAAVAVDEAARRGTALHLVHVLPWAAAGPAVQGTGVTGPDVGGLLRAAAEADLRAAAGDAADVLGPDRVSWSIVPGDPADALTGEARGTELLVLGSRGVGGVSDLLLGSTAAAVLTAPPCPVLLLPDATAAVVRPRTSVVAAVAGGPADDAVLAFAFAEASMRATDLLAVHAWQDPALETAVLSTGPLVDWAGVLADEQRVLAEALAGWRDKEPDVPVREAVVRDRPARALLAAGLTAELLVVGARRHHGPARLRSTTHAVVHRPVCPVAVVPTTDAPGGVR</sequence>
<evidence type="ECO:0000313" key="4">
    <source>
        <dbReference type="Proteomes" id="UP000198386"/>
    </source>
</evidence>
<protein>
    <submittedName>
        <fullName evidence="3">Nucleotide-binding universal stress protein, UspA family</fullName>
    </submittedName>
</protein>
<feature type="domain" description="UspA" evidence="2">
    <location>
        <begin position="6"/>
        <end position="145"/>
    </location>
</feature>
<gene>
    <name evidence="3" type="ORF">SAMN04488107_1413</name>
</gene>
<dbReference type="PANTHER" id="PTHR46268">
    <property type="entry name" value="STRESS RESPONSE PROTEIN NHAX"/>
    <property type="match status" value="1"/>
</dbReference>
<evidence type="ECO:0000256" key="1">
    <source>
        <dbReference type="ARBA" id="ARBA00008791"/>
    </source>
</evidence>